<accession>A0A291VLB3</accession>
<dbReference type="RefSeq" id="WP_032431325.1">
    <property type="nucleotide sequence ID" value="NZ_CP023883.1"/>
</dbReference>
<dbReference type="Pfam" id="PF07395">
    <property type="entry name" value="Mig-14"/>
    <property type="match status" value="1"/>
</dbReference>
<dbReference type="AlphaFoldDB" id="A0A291VLB3"/>
<dbReference type="InterPro" id="IPR016181">
    <property type="entry name" value="Acyl_CoA_acyltransferase"/>
</dbReference>
<dbReference type="EMBL" id="CP023883">
    <property type="protein sequence ID" value="ATM18860.1"/>
    <property type="molecule type" value="Genomic_DNA"/>
</dbReference>
<geneLocation type="plasmid" evidence="1">
    <name>unnamed</name>
</geneLocation>
<proteinExistence type="predicted"/>
<name>A0A291VLB3_RAOPL</name>
<evidence type="ECO:0000313" key="1">
    <source>
        <dbReference type="EMBL" id="ATM18860.1"/>
    </source>
</evidence>
<gene>
    <name evidence="1" type="ORF">CRN15_29280</name>
</gene>
<reference evidence="1" key="1">
    <citation type="submission" date="2017-10" db="EMBL/GenBank/DDBJ databases">
        <title>FDA dAtabase for Regulatory Grade micrObial Sequences (FDA-ARGOS): Supporting development and validation of Infectious Disease Dx tests.</title>
        <authorList>
            <person name="Croxen M."/>
            <person name="Tallon L.J."/>
            <person name="Sadzewicz L."/>
            <person name="Ott S."/>
            <person name="Zhao X."/>
            <person name="Nagaraj S."/>
            <person name="Vavikolanu K."/>
            <person name="Aluvathingal J."/>
            <person name="Nadendla S."/>
            <person name="Geyer C."/>
            <person name="Sichtig H."/>
        </authorList>
    </citation>
    <scope>NUCLEOTIDE SEQUENCE</scope>
    <source>
        <strain evidence="1">FDAARGOS_430</strain>
        <plasmid evidence="1">unnamed</plasmid>
    </source>
</reference>
<sequence length="296" mass="34123">MSLKHLISGWKPCSYDVYAETYQRFGGSVNMHPDIVEFFMRKGQRGFSFWQYCKNGDVVAAYFIVDNKEVGLNVWREFPVSFDEVMLPVSADQKIWLPDKTNRLSSRHRDTILNSAFFYRTKRSICRVKTSFSGKTIKKRNGELRKFMGMGGECYRLSDMSPKDIASLYVRLFKLRFGDSVRCYEEEKIEELISAVPHLIFGNVLFYADTPCAIDLVLSANSDNMVYFDVPNGGVDPKYSAFSPGSMLMWANISDARDLCTTQDKEMVFSIGLYEKDWEYKLRWADTAKTGKVICF</sequence>
<keyword evidence="1" id="KW-0614">Plasmid</keyword>
<organism evidence="1">
    <name type="scientific">Raoultella planticola</name>
    <name type="common">Klebsiella planticola</name>
    <dbReference type="NCBI Taxonomy" id="575"/>
    <lineage>
        <taxon>Bacteria</taxon>
        <taxon>Pseudomonadati</taxon>
        <taxon>Pseudomonadota</taxon>
        <taxon>Gammaproteobacteria</taxon>
        <taxon>Enterobacterales</taxon>
        <taxon>Enterobacteriaceae</taxon>
        <taxon>Klebsiella/Raoultella group</taxon>
        <taxon>Raoultella</taxon>
    </lineage>
</organism>
<dbReference type="InterPro" id="IPR009977">
    <property type="entry name" value="Mig-14"/>
</dbReference>
<dbReference type="SUPFAM" id="SSF55729">
    <property type="entry name" value="Acyl-CoA N-acyltransferases (Nat)"/>
    <property type="match status" value="1"/>
</dbReference>
<protein>
    <submittedName>
        <fullName evidence="1">Mig-14 family protein</fullName>
    </submittedName>
</protein>